<dbReference type="PANTHER" id="PTHR23308">
    <property type="entry name" value="NUCLEAR INHIBITOR OF PROTEIN PHOSPHATASE-1"/>
    <property type="match status" value="1"/>
</dbReference>
<feature type="compositionally biased region" description="Basic and acidic residues" evidence="1">
    <location>
        <begin position="33"/>
        <end position="44"/>
    </location>
</feature>
<gene>
    <name evidence="3" type="ORF">E8A74_00590</name>
</gene>
<dbReference type="InterPro" id="IPR008984">
    <property type="entry name" value="SMAD_FHA_dom_sf"/>
</dbReference>
<dbReference type="SUPFAM" id="SSF49879">
    <property type="entry name" value="SMAD/FHA domain"/>
    <property type="match status" value="1"/>
</dbReference>
<dbReference type="PROSITE" id="PS50006">
    <property type="entry name" value="FHA_DOMAIN"/>
    <property type="match status" value="1"/>
</dbReference>
<accession>A0A4U1JKI1</accession>
<proteinExistence type="predicted"/>
<reference evidence="3 4" key="1">
    <citation type="submission" date="2019-04" db="EMBL/GenBank/DDBJ databases">
        <authorList>
            <person name="Li Y."/>
            <person name="Wang J."/>
        </authorList>
    </citation>
    <scope>NUCLEOTIDE SEQUENCE [LARGE SCALE GENOMIC DNA]</scope>
    <source>
        <strain evidence="3 4">DSM 14668</strain>
    </source>
</reference>
<dbReference type="InterPro" id="IPR000253">
    <property type="entry name" value="FHA_dom"/>
</dbReference>
<evidence type="ECO:0000313" key="3">
    <source>
        <dbReference type="EMBL" id="TKD13087.1"/>
    </source>
</evidence>
<protein>
    <submittedName>
        <fullName evidence="3">FHA domain-containing protein</fullName>
    </submittedName>
</protein>
<keyword evidence="4" id="KW-1185">Reference proteome</keyword>
<organism evidence="3 4">
    <name type="scientific">Polyangium fumosum</name>
    <dbReference type="NCBI Taxonomy" id="889272"/>
    <lineage>
        <taxon>Bacteria</taxon>
        <taxon>Pseudomonadati</taxon>
        <taxon>Myxococcota</taxon>
        <taxon>Polyangia</taxon>
        <taxon>Polyangiales</taxon>
        <taxon>Polyangiaceae</taxon>
        <taxon>Polyangium</taxon>
    </lineage>
</organism>
<dbReference type="InterPro" id="IPR050923">
    <property type="entry name" value="Cell_Proc_Reg/RNA_Proc"/>
</dbReference>
<dbReference type="OrthoDB" id="5507243at2"/>
<evidence type="ECO:0000259" key="2">
    <source>
        <dbReference type="PROSITE" id="PS50006"/>
    </source>
</evidence>
<dbReference type="CDD" id="cd00060">
    <property type="entry name" value="FHA"/>
    <property type="match status" value="1"/>
</dbReference>
<evidence type="ECO:0000313" key="4">
    <source>
        <dbReference type="Proteomes" id="UP000309215"/>
    </source>
</evidence>
<dbReference type="EMBL" id="SSMQ01000001">
    <property type="protein sequence ID" value="TKD13087.1"/>
    <property type="molecule type" value="Genomic_DNA"/>
</dbReference>
<evidence type="ECO:0000256" key="1">
    <source>
        <dbReference type="SAM" id="MobiDB-lite"/>
    </source>
</evidence>
<dbReference type="AlphaFoldDB" id="A0A4U1JKI1"/>
<comment type="caution">
    <text evidence="3">The sequence shown here is derived from an EMBL/GenBank/DDBJ whole genome shotgun (WGS) entry which is preliminary data.</text>
</comment>
<feature type="region of interest" description="Disordered" evidence="1">
    <location>
        <begin position="1"/>
        <end position="69"/>
    </location>
</feature>
<dbReference type="SMART" id="SM00240">
    <property type="entry name" value="FHA"/>
    <property type="match status" value="1"/>
</dbReference>
<dbReference type="Pfam" id="PF00498">
    <property type="entry name" value="FHA"/>
    <property type="match status" value="1"/>
</dbReference>
<dbReference type="Proteomes" id="UP000309215">
    <property type="component" value="Unassembled WGS sequence"/>
</dbReference>
<name>A0A4U1JKI1_9BACT</name>
<feature type="domain" description="FHA" evidence="2">
    <location>
        <begin position="97"/>
        <end position="151"/>
    </location>
</feature>
<sequence length="333" mass="34946">MRDLEHHVRARGPVLPEPRFPAAAAPDQARGGESAERTGDEGGHALRSGRSAADEPPCRAPDPRATPQEVHFRARVLRVVGPGRLHEGELFDLPEGAVIGRDPGVEVRLDHPSVSRRHARITAAPRPSPEPPLRIENLSSSSGLFVDGARLGPGDACALAEGSRLQIGAVLLEVLGPAETEPFCSPIPLDDAPLDGAAAPVFVITRDGDACGVQFAGRYLDLQAAAARAFAALAASPSQVVHVWDIQEAVGTAGVVAPLVTAIRRAVKSLLDDGALDEALLRGLIAQSGSGDRLASLESLDRDALLRRLVLSRRGHGYVLCLPPDAVRIVDAG</sequence>
<dbReference type="Gene3D" id="2.60.200.20">
    <property type="match status" value="1"/>
</dbReference>